<feature type="domain" description="RING-type" evidence="9">
    <location>
        <begin position="639"/>
        <end position="688"/>
    </location>
</feature>
<dbReference type="PROSITE" id="PS50089">
    <property type="entry name" value="ZF_RING_2"/>
    <property type="match status" value="1"/>
</dbReference>
<evidence type="ECO:0000313" key="12">
    <source>
        <dbReference type="Proteomes" id="UP001642483"/>
    </source>
</evidence>
<dbReference type="SMART" id="SM00184">
    <property type="entry name" value="RING"/>
    <property type="match status" value="3"/>
</dbReference>
<evidence type="ECO:0000259" key="9">
    <source>
        <dbReference type="PROSITE" id="PS50089"/>
    </source>
</evidence>
<evidence type="ECO:0000313" key="11">
    <source>
        <dbReference type="EMBL" id="CAK8692093.1"/>
    </source>
</evidence>
<keyword evidence="5" id="KW-0833">Ubl conjugation pathway</keyword>
<keyword evidence="2" id="KW-0479">Metal-binding</keyword>
<evidence type="ECO:0000256" key="2">
    <source>
        <dbReference type="ARBA" id="ARBA00022723"/>
    </source>
</evidence>
<dbReference type="InterPro" id="IPR001841">
    <property type="entry name" value="Znf_RING"/>
</dbReference>
<organism evidence="11 12">
    <name type="scientific">Clavelina lepadiformis</name>
    <name type="common">Light-bulb sea squirt</name>
    <name type="synonym">Ascidia lepadiformis</name>
    <dbReference type="NCBI Taxonomy" id="159417"/>
    <lineage>
        <taxon>Eukaryota</taxon>
        <taxon>Metazoa</taxon>
        <taxon>Chordata</taxon>
        <taxon>Tunicata</taxon>
        <taxon>Ascidiacea</taxon>
        <taxon>Aplousobranchia</taxon>
        <taxon>Clavelinidae</taxon>
        <taxon>Clavelina</taxon>
    </lineage>
</organism>
<evidence type="ECO:0000256" key="3">
    <source>
        <dbReference type="ARBA" id="ARBA00022737"/>
    </source>
</evidence>
<keyword evidence="3" id="KW-0677">Repeat</keyword>
<evidence type="ECO:0000256" key="4">
    <source>
        <dbReference type="ARBA" id="ARBA00022771"/>
    </source>
</evidence>
<keyword evidence="4 7" id="KW-0863">Zinc-finger</keyword>
<name>A0ABP0GK10_CLALP</name>
<feature type="domain" description="RING-type" evidence="10">
    <location>
        <begin position="635"/>
        <end position="860"/>
    </location>
</feature>
<dbReference type="InterPro" id="IPR031127">
    <property type="entry name" value="E3_UB_ligase_RBR"/>
</dbReference>
<evidence type="ECO:0000256" key="8">
    <source>
        <dbReference type="SAM" id="MobiDB-lite"/>
    </source>
</evidence>
<evidence type="ECO:0000256" key="5">
    <source>
        <dbReference type="ARBA" id="ARBA00022786"/>
    </source>
</evidence>
<gene>
    <name evidence="11" type="ORF">CVLEPA_LOCUS24841</name>
</gene>
<evidence type="ECO:0008006" key="13">
    <source>
        <dbReference type="Google" id="ProtNLM"/>
    </source>
</evidence>
<comment type="caution">
    <text evidence="11">The sequence shown here is derived from an EMBL/GenBank/DDBJ whole genome shotgun (WGS) entry which is preliminary data.</text>
</comment>
<dbReference type="Proteomes" id="UP001642483">
    <property type="component" value="Unassembled WGS sequence"/>
</dbReference>
<dbReference type="Gene3D" id="3.30.40.10">
    <property type="entry name" value="Zinc/RING finger domain, C3HC4 (zinc finger)"/>
    <property type="match status" value="1"/>
</dbReference>
<proteinExistence type="predicted"/>
<dbReference type="PROSITE" id="PS00518">
    <property type="entry name" value="ZF_RING_1"/>
    <property type="match status" value="1"/>
</dbReference>
<evidence type="ECO:0000256" key="7">
    <source>
        <dbReference type="PROSITE-ProRule" id="PRU00175"/>
    </source>
</evidence>
<dbReference type="SUPFAM" id="SSF57850">
    <property type="entry name" value="RING/U-box"/>
    <property type="match status" value="2"/>
</dbReference>
<feature type="region of interest" description="Disordered" evidence="8">
    <location>
        <begin position="107"/>
        <end position="128"/>
    </location>
</feature>
<dbReference type="Gene3D" id="1.20.120.1750">
    <property type="match status" value="1"/>
</dbReference>
<protein>
    <recommendedName>
        <fullName evidence="13">RBR-type E3 ubiquitin transferase</fullName>
    </recommendedName>
</protein>
<keyword evidence="6" id="KW-0862">Zinc</keyword>
<dbReference type="PROSITE" id="PS51873">
    <property type="entry name" value="TRIAD"/>
    <property type="match status" value="1"/>
</dbReference>
<keyword evidence="12" id="KW-1185">Reference proteome</keyword>
<keyword evidence="1" id="KW-0808">Transferase</keyword>
<dbReference type="InterPro" id="IPR044066">
    <property type="entry name" value="TRIAD_supradom"/>
</dbReference>
<dbReference type="InterPro" id="IPR013083">
    <property type="entry name" value="Znf_RING/FYVE/PHD"/>
</dbReference>
<evidence type="ECO:0000259" key="10">
    <source>
        <dbReference type="PROSITE" id="PS51873"/>
    </source>
</evidence>
<accession>A0ABP0GK10</accession>
<dbReference type="PANTHER" id="PTHR11685">
    <property type="entry name" value="RBR FAMILY RING FINGER AND IBR DOMAIN-CONTAINING"/>
    <property type="match status" value="1"/>
</dbReference>
<reference evidence="11 12" key="1">
    <citation type="submission" date="2024-02" db="EMBL/GenBank/DDBJ databases">
        <authorList>
            <person name="Daric V."/>
            <person name="Darras S."/>
        </authorList>
    </citation>
    <scope>NUCLEOTIDE SEQUENCE [LARGE SCALE GENOMIC DNA]</scope>
</reference>
<dbReference type="EMBL" id="CAWYQH010000130">
    <property type="protein sequence ID" value="CAK8692093.1"/>
    <property type="molecule type" value="Genomic_DNA"/>
</dbReference>
<dbReference type="InterPro" id="IPR017907">
    <property type="entry name" value="Znf_RING_CS"/>
</dbReference>
<evidence type="ECO:0000256" key="6">
    <source>
        <dbReference type="ARBA" id="ARBA00022833"/>
    </source>
</evidence>
<evidence type="ECO:0000256" key="1">
    <source>
        <dbReference type="ARBA" id="ARBA00022679"/>
    </source>
</evidence>
<sequence length="1022" mass="116762">MQDMESQDQTFSQMFEKAGRRKTKKQKFGCIPRSGATYRRNKHTSRDFFRGGHCKEFAILKHVALPDDGTWDESDLRKKITNNSPLQAETSIDFDDGAMQRSHLTRVSSKRGRGIYSPISRKSTAQPQHSGLVYSMNKKKRWLLPEMIEDKIKSEIRKDNFHKESPVYITMIEREIGPNAHHCGTNKADAVRCVTSEKSHDRTYQRKSCRTPKQGRYAWSTELLGLSQSRKKDEFSSSDDEKEHNNPQVIYEICRPKPPDRHSSYLHSPNLNTMERWKPRHKSKNKMFHLTQDNWDENSFEVQTAHDSYNENYSYGLSSKENKCGKRQLGSWINVAKIGIKINNKHKEKNQNVDFSEEFSMKGRKYYTVIQKDNSNDSSCNRVNIKELEKAAEHHKSIFRKEQENSIWLNISTPSFQSLDNAFHTKSNTFYGLKVSKAACRPVKYGIHLRHASKTEVDNCVSKNLRFDAILVLESLSNPNDCQRRDVCYARQSICDCSKSINVKVKAVVLSEKETPKKIGIAWTKCLQTATNELFPGCNEVDVQNLITLAENQLEVTVAAMLENVKFSNKKLACVAKSSTHTSKDTYVNQVGKKVAKMIDLRYSSDQENSCVGFIPKSPDPESEDNYVKIVNGIPCNFCGICDGALSDSKTLFQATALNDCNHWFCVECWRQHVSYSVQQNSQDVQCPAFECTVKVDLVVLMTYLPGDVLSKYQRHRKETKALLSGNVYMCPKCRKLVQLNAKKLSQTFSNASRSLPIPLFCTCGHGWCACCFECPHWPASCKAAALYRKEAAKYAKLWASTKFITEISGKRCPMCTEPIEKFGGCQMMSCVCGHHFCWICLQPYSACLYSCKVQATRKETWDFSRTSESFFSSIVRDLTENHSNCYNSKKILEARRSCCSKASYRMLSFSKSCTTFCATVYQQIDFTRKVKSKFEAILLICDALHCIAEYASVMVCCDEPASNQKRRALQQMLIQMKCLVANMECSIFNYNPKRHGVDLDELLSQHNAAAHNIICMLQRVV</sequence>